<dbReference type="InterPro" id="IPR011330">
    <property type="entry name" value="Glyco_hydro/deAcase_b/a-brl"/>
</dbReference>
<sequence length="31" mass="3487">MQIDLNCDLGEAFGNYSFGGDTDIYTVNYFC</sequence>
<evidence type="ECO:0000313" key="2">
    <source>
        <dbReference type="Proteomes" id="UP000255277"/>
    </source>
</evidence>
<accession>A0A380FJJ7</accession>
<dbReference type="SUPFAM" id="SSF88713">
    <property type="entry name" value="Glycoside hydrolase/deacetylase"/>
    <property type="match status" value="1"/>
</dbReference>
<organism evidence="1 2">
    <name type="scientific">Staphylococcus gallinarum</name>
    <dbReference type="NCBI Taxonomy" id="1293"/>
    <lineage>
        <taxon>Bacteria</taxon>
        <taxon>Bacillati</taxon>
        <taxon>Bacillota</taxon>
        <taxon>Bacilli</taxon>
        <taxon>Bacillales</taxon>
        <taxon>Staphylococcaceae</taxon>
        <taxon>Staphylococcus</taxon>
    </lineage>
</organism>
<gene>
    <name evidence="1" type="ORF">NCTC12195_02801</name>
</gene>
<dbReference type="AlphaFoldDB" id="A0A380FJJ7"/>
<evidence type="ECO:0000313" key="1">
    <source>
        <dbReference type="EMBL" id="SUM33344.1"/>
    </source>
</evidence>
<dbReference type="GO" id="GO:0005975">
    <property type="term" value="P:carbohydrate metabolic process"/>
    <property type="evidence" value="ECO:0007669"/>
    <property type="project" value="InterPro"/>
</dbReference>
<dbReference type="InterPro" id="IPR005501">
    <property type="entry name" value="LamB/YcsF/PxpA-like"/>
</dbReference>
<reference evidence="1 2" key="1">
    <citation type="submission" date="2018-06" db="EMBL/GenBank/DDBJ databases">
        <authorList>
            <consortium name="Pathogen Informatics"/>
            <person name="Doyle S."/>
        </authorList>
    </citation>
    <scope>NUCLEOTIDE SEQUENCE [LARGE SCALE GENOMIC DNA]</scope>
    <source>
        <strain evidence="1 2">NCTC12195</strain>
    </source>
</reference>
<dbReference type="EMBL" id="UHDK01000001">
    <property type="protein sequence ID" value="SUM33344.1"/>
    <property type="molecule type" value="Genomic_DNA"/>
</dbReference>
<dbReference type="Gene3D" id="3.20.20.370">
    <property type="entry name" value="Glycoside hydrolase/deacetylase"/>
    <property type="match status" value="1"/>
</dbReference>
<name>A0A380FJJ7_STAGA</name>
<dbReference type="Pfam" id="PF03746">
    <property type="entry name" value="LamB_YcsF"/>
    <property type="match status" value="1"/>
</dbReference>
<dbReference type="Proteomes" id="UP000255277">
    <property type="component" value="Unassembled WGS sequence"/>
</dbReference>
<protein>
    <submittedName>
        <fullName evidence="1">LamB/YcsF family protein</fullName>
    </submittedName>
</protein>
<proteinExistence type="predicted"/>